<feature type="region of interest" description="Disordered" evidence="1">
    <location>
        <begin position="1"/>
        <end position="21"/>
    </location>
</feature>
<comment type="caution">
    <text evidence="2">The sequence shown here is derived from an EMBL/GenBank/DDBJ whole genome shotgun (WGS) entry which is preliminary data.</text>
</comment>
<feature type="compositionally biased region" description="Basic and acidic residues" evidence="1">
    <location>
        <begin position="85"/>
        <end position="100"/>
    </location>
</feature>
<name>A0A151N0T9_ALLMI</name>
<accession>A0A151N0T9</accession>
<reference evidence="2 3" key="1">
    <citation type="journal article" date="2012" name="Genome Biol.">
        <title>Sequencing three crocodilian genomes to illuminate the evolution of archosaurs and amniotes.</title>
        <authorList>
            <person name="St John J.A."/>
            <person name="Braun E.L."/>
            <person name="Isberg S.R."/>
            <person name="Miles L.G."/>
            <person name="Chong A.Y."/>
            <person name="Gongora J."/>
            <person name="Dalzell P."/>
            <person name="Moran C."/>
            <person name="Bed'hom B."/>
            <person name="Abzhanov A."/>
            <person name="Burgess S.C."/>
            <person name="Cooksey A.M."/>
            <person name="Castoe T.A."/>
            <person name="Crawford N.G."/>
            <person name="Densmore L.D."/>
            <person name="Drew J.C."/>
            <person name="Edwards S.V."/>
            <person name="Faircloth B.C."/>
            <person name="Fujita M.K."/>
            <person name="Greenwold M.J."/>
            <person name="Hoffmann F.G."/>
            <person name="Howard J.M."/>
            <person name="Iguchi T."/>
            <person name="Janes D.E."/>
            <person name="Khan S.Y."/>
            <person name="Kohno S."/>
            <person name="de Koning A.J."/>
            <person name="Lance S.L."/>
            <person name="McCarthy F.M."/>
            <person name="McCormack J.E."/>
            <person name="Merchant M.E."/>
            <person name="Peterson D.G."/>
            <person name="Pollock D.D."/>
            <person name="Pourmand N."/>
            <person name="Raney B.J."/>
            <person name="Roessler K.A."/>
            <person name="Sanford J.R."/>
            <person name="Sawyer R.H."/>
            <person name="Schmidt C.J."/>
            <person name="Triplett E.W."/>
            <person name="Tuberville T.D."/>
            <person name="Venegas-Anaya M."/>
            <person name="Howard J.T."/>
            <person name="Jarvis E.D."/>
            <person name="Guillette L.J.Jr."/>
            <person name="Glenn T.C."/>
            <person name="Green R.E."/>
            <person name="Ray D.A."/>
        </authorList>
    </citation>
    <scope>NUCLEOTIDE SEQUENCE [LARGE SCALE GENOMIC DNA]</scope>
    <source>
        <strain evidence="2">KSC_2009_1</strain>
    </source>
</reference>
<evidence type="ECO:0000313" key="3">
    <source>
        <dbReference type="Proteomes" id="UP000050525"/>
    </source>
</evidence>
<dbReference type="EMBL" id="AKHW03004164">
    <property type="protein sequence ID" value="KYO30436.1"/>
    <property type="molecule type" value="Genomic_DNA"/>
</dbReference>
<evidence type="ECO:0000313" key="2">
    <source>
        <dbReference type="EMBL" id="KYO30436.1"/>
    </source>
</evidence>
<keyword evidence="3" id="KW-1185">Reference proteome</keyword>
<feature type="region of interest" description="Disordered" evidence="1">
    <location>
        <begin position="64"/>
        <end position="100"/>
    </location>
</feature>
<sequence>MGMRSRNVVPHIPLPLNQSEQSGGHHLTIAVGTGSPLQSHTVRRALHSPACSCTRDGARLQDWGWGSPQLPRDFIHQLNQPARNPRGDHREDPEGARPAF</sequence>
<evidence type="ECO:0000256" key="1">
    <source>
        <dbReference type="SAM" id="MobiDB-lite"/>
    </source>
</evidence>
<gene>
    <name evidence="2" type="ORF">Y1Q_0019062</name>
</gene>
<proteinExistence type="predicted"/>
<dbReference type="Proteomes" id="UP000050525">
    <property type="component" value="Unassembled WGS sequence"/>
</dbReference>
<dbReference type="AlphaFoldDB" id="A0A151N0T9"/>
<protein>
    <submittedName>
        <fullName evidence="2">Uncharacterized protein</fullName>
    </submittedName>
</protein>
<organism evidence="2 3">
    <name type="scientific">Alligator mississippiensis</name>
    <name type="common">American alligator</name>
    <dbReference type="NCBI Taxonomy" id="8496"/>
    <lineage>
        <taxon>Eukaryota</taxon>
        <taxon>Metazoa</taxon>
        <taxon>Chordata</taxon>
        <taxon>Craniata</taxon>
        <taxon>Vertebrata</taxon>
        <taxon>Euteleostomi</taxon>
        <taxon>Archelosauria</taxon>
        <taxon>Archosauria</taxon>
        <taxon>Crocodylia</taxon>
        <taxon>Alligatoridae</taxon>
        <taxon>Alligatorinae</taxon>
        <taxon>Alligator</taxon>
    </lineage>
</organism>